<sequence>MEWIVQSDTSLWLMTGAIALVVMWFVKGLMSRPKNLPPGPVGLPFLGVAWEMMRAKPDPLALYSSWADQYGDVVSFKVGPMTFVLLNSYEVIVEAFSHPDLNNRPKSQMVEEALGLANNGVILANGKVWEEQRKFAHSVFRSLGVGKKSYEDTVATEMDQLRAAIEEKEGSSFDPNLLFGQAVANIVCSVAFGTQYKYSDVEFRQILNLMNDNMELSSGGGALLFLPLPGISKIPFGAPKKMVKNMKEVNKFLLNQIESHEKCLDLDHPRDFIDLYLKKMAETKVLETSSYSKINLNSAIGDLLFAGTETTTTTLKWCILYMMAHPEMQSRVQRELDHVVGRERLPRLDDRNDLPYTNAVLIEVQRKGAVAALGVPHVAAEDTSFRGHTIPKGATILSNIWKVLNSEELWKDSDAFKPDRFLTEDGKLIKREELIFFSVGRRVCLGEQLARMETFLGFTSLLHRFTFKKPDNSPPLSFEGVLGITRNTMPYLTCALSRD</sequence>
<reference evidence="8" key="1">
    <citation type="submission" date="2015-02" db="EMBL/GenBank/DDBJ databases">
        <title>Genome sequencing for Strongylocentrotus purpuratus.</title>
        <authorList>
            <person name="Murali S."/>
            <person name="Liu Y."/>
            <person name="Vee V."/>
            <person name="English A."/>
            <person name="Wang M."/>
            <person name="Skinner E."/>
            <person name="Han Y."/>
            <person name="Muzny D.M."/>
            <person name="Worley K.C."/>
            <person name="Gibbs R.A."/>
        </authorList>
    </citation>
    <scope>NUCLEOTIDE SEQUENCE</scope>
</reference>
<dbReference type="GeneID" id="575697"/>
<dbReference type="RefSeq" id="XP_030835181.1">
    <property type="nucleotide sequence ID" value="XM_030979321.1"/>
</dbReference>
<dbReference type="PRINTS" id="PR00385">
    <property type="entry name" value="P450"/>
</dbReference>
<dbReference type="InterPro" id="IPR036396">
    <property type="entry name" value="Cyt_P450_sf"/>
</dbReference>
<keyword evidence="4 5" id="KW-0349">Heme</keyword>
<evidence type="ECO:0008006" key="9">
    <source>
        <dbReference type="Google" id="ProtNLM"/>
    </source>
</evidence>
<keyword evidence="3 4" id="KW-0408">Iron</keyword>
<dbReference type="RefSeq" id="XP_781176.3">
    <property type="nucleotide sequence ID" value="XM_776083.5"/>
</dbReference>
<accession>A0A7M7RC67</accession>
<keyword evidence="5" id="KW-0560">Oxidoreductase</keyword>
<evidence type="ECO:0000256" key="3">
    <source>
        <dbReference type="ARBA" id="ARBA00023004"/>
    </source>
</evidence>
<dbReference type="OrthoDB" id="1055148at2759"/>
<dbReference type="InterPro" id="IPR050182">
    <property type="entry name" value="Cytochrome_P450_fam2"/>
</dbReference>
<dbReference type="EnsemblMetazoa" id="XM_011676221">
    <property type="protein sequence ID" value="XP_011674523"/>
    <property type="gene ID" value="LOC575697"/>
</dbReference>
<evidence type="ECO:0000256" key="2">
    <source>
        <dbReference type="ARBA" id="ARBA00022723"/>
    </source>
</evidence>
<dbReference type="InParanoid" id="A0A7M7RC67"/>
<evidence type="ECO:0000256" key="5">
    <source>
        <dbReference type="RuleBase" id="RU000461"/>
    </source>
</evidence>
<dbReference type="OMA" id="KGIMGVT"/>
<dbReference type="GeneID" id="115921642"/>
<evidence type="ECO:0000256" key="1">
    <source>
        <dbReference type="ARBA" id="ARBA00010617"/>
    </source>
</evidence>
<keyword evidence="6" id="KW-0472">Membrane</keyword>
<dbReference type="PROSITE" id="PS00086">
    <property type="entry name" value="CYTOCHROME_P450"/>
    <property type="match status" value="1"/>
</dbReference>
<keyword evidence="2 4" id="KW-0479">Metal-binding</keyword>
<protein>
    <recommendedName>
        <fullName evidence="9">Cytochrome P450</fullName>
    </recommendedName>
</protein>
<dbReference type="RefSeq" id="XP_030835226.1">
    <property type="nucleotide sequence ID" value="XM_030979366.1"/>
</dbReference>
<feature type="binding site" description="axial binding residue" evidence="4">
    <location>
        <position position="444"/>
    </location>
    <ligand>
        <name>heme</name>
        <dbReference type="ChEBI" id="CHEBI:30413"/>
    </ligand>
    <ligandPart>
        <name>Fe</name>
        <dbReference type="ChEBI" id="CHEBI:18248"/>
    </ligandPart>
</feature>
<dbReference type="SUPFAM" id="SSF48264">
    <property type="entry name" value="Cytochrome P450"/>
    <property type="match status" value="1"/>
</dbReference>
<dbReference type="FunFam" id="1.10.630.10:FF:000137">
    <property type="entry name" value="Uncharacterized protein"/>
    <property type="match status" value="1"/>
</dbReference>
<organism evidence="7 8">
    <name type="scientific">Strongylocentrotus purpuratus</name>
    <name type="common">Purple sea urchin</name>
    <dbReference type="NCBI Taxonomy" id="7668"/>
    <lineage>
        <taxon>Eukaryota</taxon>
        <taxon>Metazoa</taxon>
        <taxon>Echinodermata</taxon>
        <taxon>Eleutherozoa</taxon>
        <taxon>Echinozoa</taxon>
        <taxon>Echinoidea</taxon>
        <taxon>Euechinoidea</taxon>
        <taxon>Echinacea</taxon>
        <taxon>Camarodonta</taxon>
        <taxon>Echinidea</taxon>
        <taxon>Strongylocentrotidae</taxon>
        <taxon>Strongylocentrotus</taxon>
    </lineage>
</organism>
<feature type="transmembrane region" description="Helical" evidence="6">
    <location>
        <begin position="12"/>
        <end position="30"/>
    </location>
</feature>
<dbReference type="Pfam" id="PF00067">
    <property type="entry name" value="p450"/>
    <property type="match status" value="1"/>
</dbReference>
<dbReference type="KEGG" id="spu:115921642"/>
<dbReference type="RefSeq" id="XP_030835225.1">
    <property type="nucleotide sequence ID" value="XM_030979365.1"/>
</dbReference>
<dbReference type="EnsemblMetazoa" id="XM_776083">
    <property type="protein sequence ID" value="XP_781176"/>
    <property type="gene ID" value="LOC575697"/>
</dbReference>
<evidence type="ECO:0000256" key="6">
    <source>
        <dbReference type="SAM" id="Phobius"/>
    </source>
</evidence>
<comment type="similarity">
    <text evidence="1 5">Belongs to the cytochrome P450 family.</text>
</comment>
<dbReference type="InterPro" id="IPR017972">
    <property type="entry name" value="Cyt_P450_CS"/>
</dbReference>
<evidence type="ECO:0000313" key="8">
    <source>
        <dbReference type="Proteomes" id="UP000007110"/>
    </source>
</evidence>
<dbReference type="RefSeq" id="XP_011674523.1">
    <property type="nucleotide sequence ID" value="XM_011676221.2"/>
</dbReference>
<dbReference type="EnsemblMetazoa" id="XM_030979366">
    <property type="protein sequence ID" value="XP_030835226"/>
    <property type="gene ID" value="LOC115921642"/>
</dbReference>
<keyword evidence="6" id="KW-1133">Transmembrane helix</keyword>
<dbReference type="FunCoup" id="A0A7M7RC67">
    <property type="interactions" value="954"/>
</dbReference>
<dbReference type="PANTHER" id="PTHR24300:SF417">
    <property type="entry name" value="CYTOCHROME P450 508B1-RELATED"/>
    <property type="match status" value="1"/>
</dbReference>
<dbReference type="EnsemblMetazoa" id="XM_030979364">
    <property type="protein sequence ID" value="XP_030835224"/>
    <property type="gene ID" value="LOC115921642"/>
</dbReference>
<dbReference type="KEGG" id="spu:575697"/>
<dbReference type="EnsemblMetazoa" id="XM_030979365">
    <property type="protein sequence ID" value="XP_030835225"/>
    <property type="gene ID" value="LOC115921642"/>
</dbReference>
<reference evidence="7" key="2">
    <citation type="submission" date="2021-01" db="UniProtKB">
        <authorList>
            <consortium name="EnsemblMetazoa"/>
        </authorList>
    </citation>
    <scope>IDENTIFICATION</scope>
</reference>
<evidence type="ECO:0000313" key="7">
    <source>
        <dbReference type="EnsemblMetazoa" id="XP_781176"/>
    </source>
</evidence>
<dbReference type="AlphaFoldDB" id="A0A7M7RC67"/>
<dbReference type="GO" id="GO:0005506">
    <property type="term" value="F:iron ion binding"/>
    <property type="evidence" value="ECO:0007669"/>
    <property type="project" value="InterPro"/>
</dbReference>
<dbReference type="GO" id="GO:0016712">
    <property type="term" value="F:oxidoreductase activity, acting on paired donors, with incorporation or reduction of molecular oxygen, reduced flavin or flavoprotein as one donor, and incorporation of one atom of oxygen"/>
    <property type="evidence" value="ECO:0000318"/>
    <property type="project" value="GO_Central"/>
</dbReference>
<dbReference type="InterPro" id="IPR002401">
    <property type="entry name" value="Cyt_P450_E_grp-I"/>
</dbReference>
<dbReference type="GO" id="GO:0020037">
    <property type="term" value="F:heme binding"/>
    <property type="evidence" value="ECO:0000318"/>
    <property type="project" value="GO_Central"/>
</dbReference>
<comment type="cofactor">
    <cofactor evidence="4">
        <name>heme</name>
        <dbReference type="ChEBI" id="CHEBI:30413"/>
    </cofactor>
</comment>
<dbReference type="InterPro" id="IPR001128">
    <property type="entry name" value="Cyt_P450"/>
</dbReference>
<proteinExistence type="inferred from homology"/>
<keyword evidence="8" id="KW-1185">Reference proteome</keyword>
<name>A0A7M7RC67_STRPU</name>
<dbReference type="Proteomes" id="UP000007110">
    <property type="component" value="Unassembled WGS sequence"/>
</dbReference>
<dbReference type="PANTHER" id="PTHR24300">
    <property type="entry name" value="CYTOCHROME P450 508A4-RELATED"/>
    <property type="match status" value="1"/>
</dbReference>
<evidence type="ECO:0000256" key="4">
    <source>
        <dbReference type="PIRSR" id="PIRSR602401-1"/>
    </source>
</evidence>
<dbReference type="EnsemblMetazoa" id="XM_030979321">
    <property type="protein sequence ID" value="XP_030835181"/>
    <property type="gene ID" value="LOC575697"/>
</dbReference>
<dbReference type="PRINTS" id="PR00463">
    <property type="entry name" value="EP450I"/>
</dbReference>
<keyword evidence="6" id="KW-0812">Transmembrane</keyword>
<dbReference type="RefSeq" id="XP_030835224.1">
    <property type="nucleotide sequence ID" value="XM_030979364.1"/>
</dbReference>
<keyword evidence="5" id="KW-0503">Monooxygenase</keyword>
<dbReference type="Gene3D" id="1.10.630.10">
    <property type="entry name" value="Cytochrome P450"/>
    <property type="match status" value="1"/>
</dbReference>